<dbReference type="EMBL" id="DTAD01000034">
    <property type="protein sequence ID" value="HGN90213.1"/>
    <property type="molecule type" value="Genomic_DNA"/>
</dbReference>
<reference evidence="2" key="1">
    <citation type="journal article" date="2020" name="mSystems">
        <title>Genome- and Community-Level Interaction Insights into Carbon Utilization and Element Cycling Functions of Hydrothermarchaeota in Hydrothermal Sediment.</title>
        <authorList>
            <person name="Zhou Z."/>
            <person name="Liu Y."/>
            <person name="Xu W."/>
            <person name="Pan J."/>
            <person name="Luo Z.H."/>
            <person name="Li M."/>
        </authorList>
    </citation>
    <scope>NUCLEOTIDE SEQUENCE [LARGE SCALE GENOMIC DNA]</scope>
    <source>
        <strain evidence="3">SpSt-1073</strain>
        <strain evidence="2">SpSt-613</strain>
        <strain evidence="1">SpSt-669</strain>
    </source>
</reference>
<dbReference type="EMBL" id="DRXG01000036">
    <property type="protein sequence ID" value="HHN52041.1"/>
    <property type="molecule type" value="Genomic_DNA"/>
</dbReference>
<sequence length="224" mass="24874">MSVTLRIGDVGRRFTLYWNIPVYNTAASYTGEWSTTSSSFTLATSGSINIANFVSTLPNFYDTVRISYSFQQRVSTNGCGGYAYMKILGVNGQTFLKTTTDYVTQSETVDRNTPTNGVITWELWHRTTCGTSYVKDPSLTIYLLNKNKTSITGSELDIGQLFITGYKLDPQTMFVFDDNAFYTLYNPSTTNALLDTFDTPVAVNKISIIKPTATSTAELYLIAV</sequence>
<dbReference type="AlphaFoldDB" id="A0A7C4I3A6"/>
<protein>
    <submittedName>
        <fullName evidence="2">Uncharacterized protein</fullName>
    </submittedName>
</protein>
<evidence type="ECO:0000313" key="2">
    <source>
        <dbReference type="EMBL" id="HGN90213.1"/>
    </source>
</evidence>
<organism evidence="2">
    <name type="scientific">Caldiarchaeum subterraneum</name>
    <dbReference type="NCBI Taxonomy" id="311458"/>
    <lineage>
        <taxon>Archaea</taxon>
        <taxon>Nitrososphaerota</taxon>
        <taxon>Candidatus Caldarchaeales</taxon>
        <taxon>Candidatus Caldarchaeaceae</taxon>
        <taxon>Candidatus Caldarchaeum</taxon>
    </lineage>
</organism>
<proteinExistence type="predicted"/>
<accession>A0A7C4I3A6</accession>
<name>A0A7C4I3A6_CALS0</name>
<evidence type="ECO:0000313" key="3">
    <source>
        <dbReference type="EMBL" id="HHN52041.1"/>
    </source>
</evidence>
<gene>
    <name evidence="3" type="ORF">ENM30_01880</name>
    <name evidence="2" type="ORF">ENT82_03670</name>
    <name evidence="1" type="ORF">ENU43_00230</name>
</gene>
<dbReference type="EMBL" id="DTCM01000003">
    <property type="protein sequence ID" value="HGL40089.1"/>
    <property type="molecule type" value="Genomic_DNA"/>
</dbReference>
<evidence type="ECO:0000313" key="1">
    <source>
        <dbReference type="EMBL" id="HGL40089.1"/>
    </source>
</evidence>
<comment type="caution">
    <text evidence="2">The sequence shown here is derived from an EMBL/GenBank/DDBJ whole genome shotgun (WGS) entry which is preliminary data.</text>
</comment>